<dbReference type="RefSeq" id="WP_173237336.1">
    <property type="nucleotide sequence ID" value="NZ_AP022839.1"/>
</dbReference>
<evidence type="ECO:0000313" key="3">
    <source>
        <dbReference type="EMBL" id="BCA95848.1"/>
    </source>
</evidence>
<proteinExistence type="predicted"/>
<keyword evidence="4" id="KW-1185">Reference proteome</keyword>
<feature type="transmembrane region" description="Helical" evidence="2">
    <location>
        <begin position="34"/>
        <end position="57"/>
    </location>
</feature>
<evidence type="ECO:0000256" key="1">
    <source>
        <dbReference type="SAM" id="MobiDB-lite"/>
    </source>
</evidence>
<keyword evidence="2" id="KW-0812">Transmembrane</keyword>
<dbReference type="KEGG" id="lant:TUM19329_22090"/>
<dbReference type="AlphaFoldDB" id="A0A6F8T615"/>
<evidence type="ECO:0000256" key="2">
    <source>
        <dbReference type="SAM" id="Phobius"/>
    </source>
</evidence>
<feature type="region of interest" description="Disordered" evidence="1">
    <location>
        <begin position="1"/>
        <end position="25"/>
    </location>
</feature>
<dbReference type="EMBL" id="AP022839">
    <property type="protein sequence ID" value="BCA95848.1"/>
    <property type="molecule type" value="Genomic_DNA"/>
</dbReference>
<feature type="compositionally biased region" description="Polar residues" evidence="1">
    <location>
        <begin position="11"/>
        <end position="25"/>
    </location>
</feature>
<reference evidence="3" key="1">
    <citation type="journal article" date="2020" name="Microbiol. Resour. Announc.">
        <title>Complete Genome Sequence of Novel Psychrotolerant Legionella Strain TUM19329, Isolated from Antarctic Lake Sediment.</title>
        <authorList>
            <person name="Shimada S."/>
            <person name="Nakai R."/>
            <person name="Aoki K."/>
            <person name="Shimoeda N."/>
            <person name="Ohno G."/>
            <person name="Miyazaki Y."/>
            <person name="Kudoh S."/>
            <person name="Imura S."/>
            <person name="Watanabe K."/>
            <person name="Ishii Y."/>
            <person name="Tateda K."/>
        </authorList>
    </citation>
    <scope>NUCLEOTIDE SEQUENCE [LARGE SCALE GENOMIC DNA]</scope>
    <source>
        <strain evidence="3">TUM19329</strain>
    </source>
</reference>
<protein>
    <recommendedName>
        <fullName evidence="5">Transmembrane protein</fullName>
    </recommendedName>
</protein>
<sequence length="165" mass="17274">METKLEKYPQSPKQTTPHPRTTQTASDNTVNYSFMLKCLGALTAAAVVTGGIALATAKVSTAALIGVSAVAAAAPLAPIAGVLAVLGIIGAICLLPFLFSGNNSYTVRAPGSFHTRPTYYQPTIFPTPVYGGSLFDVRHQHHHGPIDIGHGTVHPHGHGSNVHHH</sequence>
<keyword evidence="2" id="KW-0472">Membrane</keyword>
<feature type="transmembrane region" description="Helical" evidence="2">
    <location>
        <begin position="69"/>
        <end position="99"/>
    </location>
</feature>
<evidence type="ECO:0008006" key="5">
    <source>
        <dbReference type="Google" id="ProtNLM"/>
    </source>
</evidence>
<accession>A0A6F8T615</accession>
<evidence type="ECO:0000313" key="4">
    <source>
        <dbReference type="Proteomes" id="UP000502894"/>
    </source>
</evidence>
<organism evidence="3 4">
    <name type="scientific">Legionella antarctica</name>
    <dbReference type="NCBI Taxonomy" id="2708020"/>
    <lineage>
        <taxon>Bacteria</taxon>
        <taxon>Pseudomonadati</taxon>
        <taxon>Pseudomonadota</taxon>
        <taxon>Gammaproteobacteria</taxon>
        <taxon>Legionellales</taxon>
        <taxon>Legionellaceae</taxon>
        <taxon>Legionella</taxon>
    </lineage>
</organism>
<keyword evidence="2" id="KW-1133">Transmembrane helix</keyword>
<name>A0A6F8T615_9GAMM</name>
<dbReference type="Proteomes" id="UP000502894">
    <property type="component" value="Chromosome"/>
</dbReference>
<gene>
    <name evidence="3" type="ORF">TUM19329_22090</name>
</gene>